<gene>
    <name evidence="2" type="primary">LOC107954069</name>
</gene>
<evidence type="ECO:0000313" key="1">
    <source>
        <dbReference type="Proteomes" id="UP000818029"/>
    </source>
</evidence>
<dbReference type="RefSeq" id="XP_016745036.1">
    <property type="nucleotide sequence ID" value="XM_016889547.2"/>
</dbReference>
<evidence type="ECO:0000313" key="2">
    <source>
        <dbReference type="RefSeq" id="XP_016745036.1"/>
    </source>
</evidence>
<dbReference type="KEGG" id="ghi:107954069"/>
<dbReference type="PANTHER" id="PTHR21366">
    <property type="entry name" value="GLYOXALASE FAMILY PROTEIN"/>
    <property type="match status" value="1"/>
</dbReference>
<evidence type="ECO:0008006" key="3">
    <source>
        <dbReference type="Google" id="ProtNLM"/>
    </source>
</evidence>
<dbReference type="AlphaFoldDB" id="A0A1U8P1E5"/>
<protein>
    <recommendedName>
        <fullName evidence="3">VOC domain-containing protein</fullName>
    </recommendedName>
</protein>
<reference evidence="1" key="1">
    <citation type="journal article" date="2020" name="Nat. Genet.">
        <title>Genomic diversifications of five Gossypium allopolyploid species and their impact on cotton improvement.</title>
        <authorList>
            <person name="Chen Z.J."/>
            <person name="Sreedasyam A."/>
            <person name="Ando A."/>
            <person name="Song Q."/>
            <person name="De Santiago L.M."/>
            <person name="Hulse-Kemp A.M."/>
            <person name="Ding M."/>
            <person name="Ye W."/>
            <person name="Kirkbride R.C."/>
            <person name="Jenkins J."/>
            <person name="Plott C."/>
            <person name="Lovell J."/>
            <person name="Lin Y.M."/>
            <person name="Vaughn R."/>
            <person name="Liu B."/>
            <person name="Simpson S."/>
            <person name="Scheffler B.E."/>
            <person name="Wen L."/>
            <person name="Saski C.A."/>
            <person name="Grover C.E."/>
            <person name="Hu G."/>
            <person name="Conover J.L."/>
            <person name="Carlson J.W."/>
            <person name="Shu S."/>
            <person name="Boston L.B."/>
            <person name="Williams M."/>
            <person name="Peterson D.G."/>
            <person name="McGee K."/>
            <person name="Jones D.C."/>
            <person name="Wendel J.F."/>
            <person name="Stelly D.M."/>
            <person name="Grimwood J."/>
            <person name="Schmutz J."/>
        </authorList>
    </citation>
    <scope>NUCLEOTIDE SEQUENCE [LARGE SCALE GENOMIC DNA]</scope>
    <source>
        <strain evidence="1">cv. TM-1</strain>
    </source>
</reference>
<reference evidence="2" key="2">
    <citation type="submission" date="2025-08" db="UniProtKB">
        <authorList>
            <consortium name="RefSeq"/>
        </authorList>
    </citation>
    <scope>IDENTIFICATION</scope>
</reference>
<dbReference type="OMA" id="GITVRME"/>
<sequence length="170" mass="19592">MAFNLKPVFGYTVVYVKNVAKSVDFYAKASGYNVHRLYESHRYYKCIYSLKNIMGCEWFNFGYGWGELESGQSTIAFTPKHQLETDKLTGAVPRSDRERPPMGLCFVYSHVDTAYKRAVSVSQPENKEWGQRVGYVRDIDGITVRMEAMVTHQNKLDLKPNKLFLLKLIS</sequence>
<dbReference type="PANTHER" id="PTHR21366:SF22">
    <property type="entry name" value="VOC DOMAIN-CONTAINING PROTEIN"/>
    <property type="match status" value="1"/>
</dbReference>
<accession>A0A1U8P1E5</accession>
<dbReference type="Gene3D" id="3.10.180.10">
    <property type="entry name" value="2,3-Dihydroxybiphenyl 1,2-Dioxygenase, domain 1"/>
    <property type="match status" value="1"/>
</dbReference>
<dbReference type="OrthoDB" id="10066542at2759"/>
<dbReference type="GeneID" id="107954069"/>
<organism evidence="1 2">
    <name type="scientific">Gossypium hirsutum</name>
    <name type="common">Upland cotton</name>
    <name type="synonym">Gossypium mexicanum</name>
    <dbReference type="NCBI Taxonomy" id="3635"/>
    <lineage>
        <taxon>Eukaryota</taxon>
        <taxon>Viridiplantae</taxon>
        <taxon>Streptophyta</taxon>
        <taxon>Embryophyta</taxon>
        <taxon>Tracheophyta</taxon>
        <taxon>Spermatophyta</taxon>
        <taxon>Magnoliopsida</taxon>
        <taxon>eudicotyledons</taxon>
        <taxon>Gunneridae</taxon>
        <taxon>Pentapetalae</taxon>
        <taxon>rosids</taxon>
        <taxon>malvids</taxon>
        <taxon>Malvales</taxon>
        <taxon>Malvaceae</taxon>
        <taxon>Malvoideae</taxon>
        <taxon>Gossypium</taxon>
    </lineage>
</organism>
<dbReference type="InterPro" id="IPR029068">
    <property type="entry name" value="Glyas_Bleomycin-R_OHBP_Dase"/>
</dbReference>
<dbReference type="SUPFAM" id="SSF54593">
    <property type="entry name" value="Glyoxalase/Bleomycin resistance protein/Dihydroxybiphenyl dioxygenase"/>
    <property type="match status" value="1"/>
</dbReference>
<dbReference type="PaxDb" id="3635-A0A1U8P1E5"/>
<proteinExistence type="predicted"/>
<name>A0A1U8P1E5_GOSHI</name>
<keyword evidence="1" id="KW-1185">Reference proteome</keyword>
<dbReference type="Proteomes" id="UP000818029">
    <property type="component" value="Chromosome D07"/>
</dbReference>
<dbReference type="InterPro" id="IPR050383">
    <property type="entry name" value="GlyoxalaseI/FosfomycinResist"/>
</dbReference>